<dbReference type="AlphaFoldDB" id="A0A210Q1U0"/>
<protein>
    <submittedName>
        <fullName evidence="1">Uncharacterized protein</fullName>
    </submittedName>
</protein>
<dbReference type="OrthoDB" id="10034274at2759"/>
<reference evidence="1 2" key="1">
    <citation type="journal article" date="2017" name="Nat. Ecol. Evol.">
        <title>Scallop genome provides insights into evolution of bilaterian karyotype and development.</title>
        <authorList>
            <person name="Wang S."/>
            <person name="Zhang J."/>
            <person name="Jiao W."/>
            <person name="Li J."/>
            <person name="Xun X."/>
            <person name="Sun Y."/>
            <person name="Guo X."/>
            <person name="Huan P."/>
            <person name="Dong B."/>
            <person name="Zhang L."/>
            <person name="Hu X."/>
            <person name="Sun X."/>
            <person name="Wang J."/>
            <person name="Zhao C."/>
            <person name="Wang Y."/>
            <person name="Wang D."/>
            <person name="Huang X."/>
            <person name="Wang R."/>
            <person name="Lv J."/>
            <person name="Li Y."/>
            <person name="Zhang Z."/>
            <person name="Liu B."/>
            <person name="Lu W."/>
            <person name="Hui Y."/>
            <person name="Liang J."/>
            <person name="Zhou Z."/>
            <person name="Hou R."/>
            <person name="Li X."/>
            <person name="Liu Y."/>
            <person name="Li H."/>
            <person name="Ning X."/>
            <person name="Lin Y."/>
            <person name="Zhao L."/>
            <person name="Xing Q."/>
            <person name="Dou J."/>
            <person name="Li Y."/>
            <person name="Mao J."/>
            <person name="Guo H."/>
            <person name="Dou H."/>
            <person name="Li T."/>
            <person name="Mu C."/>
            <person name="Jiang W."/>
            <person name="Fu Q."/>
            <person name="Fu X."/>
            <person name="Miao Y."/>
            <person name="Liu J."/>
            <person name="Yu Q."/>
            <person name="Li R."/>
            <person name="Liao H."/>
            <person name="Li X."/>
            <person name="Kong Y."/>
            <person name="Jiang Z."/>
            <person name="Chourrout D."/>
            <person name="Li R."/>
            <person name="Bao Z."/>
        </authorList>
    </citation>
    <scope>NUCLEOTIDE SEQUENCE [LARGE SCALE GENOMIC DNA]</scope>
    <source>
        <strain evidence="1 2">PY_sf001</strain>
    </source>
</reference>
<dbReference type="STRING" id="6573.A0A210Q1U0"/>
<organism evidence="1 2">
    <name type="scientific">Mizuhopecten yessoensis</name>
    <name type="common">Japanese scallop</name>
    <name type="synonym">Patinopecten yessoensis</name>
    <dbReference type="NCBI Taxonomy" id="6573"/>
    <lineage>
        <taxon>Eukaryota</taxon>
        <taxon>Metazoa</taxon>
        <taxon>Spiralia</taxon>
        <taxon>Lophotrochozoa</taxon>
        <taxon>Mollusca</taxon>
        <taxon>Bivalvia</taxon>
        <taxon>Autobranchia</taxon>
        <taxon>Pteriomorphia</taxon>
        <taxon>Pectinida</taxon>
        <taxon>Pectinoidea</taxon>
        <taxon>Pectinidae</taxon>
        <taxon>Mizuhopecten</taxon>
    </lineage>
</organism>
<comment type="caution">
    <text evidence="1">The sequence shown here is derived from an EMBL/GenBank/DDBJ whole genome shotgun (WGS) entry which is preliminary data.</text>
</comment>
<evidence type="ECO:0000313" key="1">
    <source>
        <dbReference type="EMBL" id="OWF42706.1"/>
    </source>
</evidence>
<gene>
    <name evidence="1" type="ORF">KP79_PYT24969</name>
</gene>
<proteinExistence type="predicted"/>
<keyword evidence="2" id="KW-1185">Reference proteome</keyword>
<name>A0A210Q1U0_MIZYE</name>
<accession>A0A210Q1U0</accession>
<dbReference type="Proteomes" id="UP000242188">
    <property type="component" value="Unassembled WGS sequence"/>
</dbReference>
<sequence>MALFDLDRKPYSVTCAVDGRTVFPISNWCVFNTAVRTNNDVEGWHHRLNTRVNVRGPVPFYLLIQQLFREAEAIPMQLKMVTEGKLKRHQRKRS</sequence>
<evidence type="ECO:0000313" key="2">
    <source>
        <dbReference type="Proteomes" id="UP000242188"/>
    </source>
</evidence>
<dbReference type="EMBL" id="NEDP02005238">
    <property type="protein sequence ID" value="OWF42706.1"/>
    <property type="molecule type" value="Genomic_DNA"/>
</dbReference>